<keyword evidence="1" id="KW-0813">Transport</keyword>
<keyword evidence="2" id="KW-1133">Transmembrane helix</keyword>
<name>A0ABY8H563_9MICC</name>
<keyword evidence="4" id="KW-1185">Reference proteome</keyword>
<protein>
    <recommendedName>
        <fullName evidence="5">AEC family transporter</fullName>
    </recommendedName>
</protein>
<evidence type="ECO:0000256" key="1">
    <source>
        <dbReference type="ARBA" id="ARBA00022448"/>
    </source>
</evidence>
<dbReference type="PANTHER" id="PTHR36838:SF3">
    <property type="entry name" value="TRANSPORTER AUXIN EFFLUX CARRIER EC FAMILY"/>
    <property type="match status" value="1"/>
</dbReference>
<evidence type="ECO:0008006" key="5">
    <source>
        <dbReference type="Google" id="ProtNLM"/>
    </source>
</evidence>
<feature type="transmembrane region" description="Helical" evidence="2">
    <location>
        <begin position="6"/>
        <end position="25"/>
    </location>
</feature>
<keyword evidence="2" id="KW-0472">Membrane</keyword>
<gene>
    <name evidence="3" type="ORF">P8192_10335</name>
</gene>
<dbReference type="Proteomes" id="UP001219037">
    <property type="component" value="Chromosome"/>
</dbReference>
<dbReference type="EMBL" id="CP121252">
    <property type="protein sequence ID" value="WFP15793.1"/>
    <property type="molecule type" value="Genomic_DNA"/>
</dbReference>
<evidence type="ECO:0000256" key="2">
    <source>
        <dbReference type="SAM" id="Phobius"/>
    </source>
</evidence>
<evidence type="ECO:0000313" key="4">
    <source>
        <dbReference type="Proteomes" id="UP001219037"/>
    </source>
</evidence>
<dbReference type="RefSeq" id="WP_278156828.1">
    <property type="nucleotide sequence ID" value="NZ_CP121252.1"/>
</dbReference>
<feature type="transmembrane region" description="Helical" evidence="2">
    <location>
        <begin position="37"/>
        <end position="63"/>
    </location>
</feature>
<dbReference type="PANTHER" id="PTHR36838">
    <property type="entry name" value="AUXIN EFFLUX CARRIER FAMILY PROTEIN"/>
    <property type="match status" value="1"/>
</dbReference>
<evidence type="ECO:0000313" key="3">
    <source>
        <dbReference type="EMBL" id="WFP15793.1"/>
    </source>
</evidence>
<accession>A0ABY8H563</accession>
<reference evidence="3 4" key="1">
    <citation type="submission" date="2023-04" db="EMBL/GenBank/DDBJ databases">
        <title>Funneling lignin-derived compounds into biodiesel using alkali-halophilic Citricoccus sp. P2.</title>
        <authorList>
            <person name="Luo C.-B."/>
        </authorList>
    </citation>
    <scope>NUCLEOTIDE SEQUENCE [LARGE SCALE GENOMIC DNA]</scope>
    <source>
        <strain evidence="3 4">P2</strain>
    </source>
</reference>
<keyword evidence="2" id="KW-0812">Transmembrane</keyword>
<organism evidence="3 4">
    <name type="scientific">Citricoccus muralis</name>
    <dbReference type="NCBI Taxonomy" id="169134"/>
    <lineage>
        <taxon>Bacteria</taxon>
        <taxon>Bacillati</taxon>
        <taxon>Actinomycetota</taxon>
        <taxon>Actinomycetes</taxon>
        <taxon>Micrococcales</taxon>
        <taxon>Micrococcaceae</taxon>
        <taxon>Citricoccus</taxon>
    </lineage>
</organism>
<sequence>MPAVSVLMAQLLVIAPIYLTVFSFLSRHRAETKEPLWTTVLKAVANPVSIAAVVGAAVSLTSWTPPEVIWQPLDMLTKLALMPTAAWLLGHFVFGLSGLELFGVVAMAALPTAQNVFLFASQFRLPTLLVRDTIFASSFLSRPVILLITLLLAPA</sequence>
<proteinExistence type="predicted"/>